<reference evidence="2 3" key="1">
    <citation type="submission" date="2019-08" db="EMBL/GenBank/DDBJ databases">
        <title>Complete genome sequence of Terriglobus albidus strain ORNL.</title>
        <authorList>
            <person name="Podar M."/>
        </authorList>
    </citation>
    <scope>NUCLEOTIDE SEQUENCE [LARGE SCALE GENOMIC DNA]</scope>
    <source>
        <strain evidence="2 3">ORNL</strain>
    </source>
</reference>
<proteinExistence type="predicted"/>
<dbReference type="KEGG" id="talb:FTW19_10085"/>
<dbReference type="OrthoDB" id="116360at2"/>
<evidence type="ECO:0000313" key="2">
    <source>
        <dbReference type="EMBL" id="QEE28315.1"/>
    </source>
</evidence>
<keyword evidence="3" id="KW-1185">Reference proteome</keyword>
<evidence type="ECO:0000313" key="3">
    <source>
        <dbReference type="Proteomes" id="UP000321820"/>
    </source>
</evidence>
<dbReference type="RefSeq" id="WP_147647505.1">
    <property type="nucleotide sequence ID" value="NZ_CP042806.1"/>
</dbReference>
<feature type="region of interest" description="Disordered" evidence="1">
    <location>
        <begin position="17"/>
        <end position="59"/>
    </location>
</feature>
<sequence>MKRRDFVKGLAAATATGAALGQQKPPQATTPVPSTSTVDQGTMAVSPNAASSAPAQTRMQQMAAFRSPNIPVTLPDVVASTDTHYFTAVRYATLVHLCEILMPGGEGYPTALQADTPQFLDFHIGGSPADRQAMYNDGLDRLNADSMKKFNVAFAKTDAKQADAIIRPFLKAWINDHPPREKHERFIALAHRDIRTVTMNSPAWATAAEASGERTPGVGLYWAPIDPGMEKWVSHGAPKAAAPLTKQAHS</sequence>
<dbReference type="InterPro" id="IPR019546">
    <property type="entry name" value="TAT_signal_bac_arc"/>
</dbReference>
<feature type="compositionally biased region" description="Polar residues" evidence="1">
    <location>
        <begin position="24"/>
        <end position="40"/>
    </location>
</feature>
<evidence type="ECO:0000256" key="1">
    <source>
        <dbReference type="SAM" id="MobiDB-lite"/>
    </source>
</evidence>
<dbReference type="AlphaFoldDB" id="A0A5B9EAZ2"/>
<feature type="compositionally biased region" description="Low complexity" evidence="1">
    <location>
        <begin position="44"/>
        <end position="55"/>
    </location>
</feature>
<dbReference type="Proteomes" id="UP000321820">
    <property type="component" value="Chromosome"/>
</dbReference>
<dbReference type="Pfam" id="PF13618">
    <property type="entry name" value="Gluconate_2-dh3"/>
    <property type="match status" value="1"/>
</dbReference>
<gene>
    <name evidence="2" type="ORF">FTW19_10085</name>
</gene>
<protein>
    <submittedName>
        <fullName evidence="2">Gluconate 2-dehydrogenase subunit 3 family protein</fullName>
    </submittedName>
</protein>
<accession>A0A5B9EAZ2</accession>
<dbReference type="EMBL" id="CP042806">
    <property type="protein sequence ID" value="QEE28315.1"/>
    <property type="molecule type" value="Genomic_DNA"/>
</dbReference>
<organism evidence="2 3">
    <name type="scientific">Terriglobus albidus</name>
    <dbReference type="NCBI Taxonomy" id="1592106"/>
    <lineage>
        <taxon>Bacteria</taxon>
        <taxon>Pseudomonadati</taxon>
        <taxon>Acidobacteriota</taxon>
        <taxon>Terriglobia</taxon>
        <taxon>Terriglobales</taxon>
        <taxon>Acidobacteriaceae</taxon>
        <taxon>Terriglobus</taxon>
    </lineage>
</organism>
<dbReference type="InterPro" id="IPR027056">
    <property type="entry name" value="Gluconate_2DH_su3"/>
</dbReference>
<dbReference type="NCBIfam" id="TIGR01409">
    <property type="entry name" value="TAT_signal_seq"/>
    <property type="match status" value="1"/>
</dbReference>
<name>A0A5B9EAZ2_9BACT</name>